<sequence length="323" mass="35741">MTTTQARAEAEAAAQAEHVARIKSKQDPGVSRAEGWRLRGPLLPALIFMIVVTQIPFLFTLYYSTLSWNLVRPGSREFVGLQNYLDVIGDSTFWQVAVNTVIIIVATVLISVVLGLILALLLDRVFLGRGVVRTLLITPFLVTPVAGALMWKTAMLDPVFGIVNWLLTPFGLEHIDWVSRFPLSSVILALVWQWTPFMMLLILAGLQSMPRDILEAGRVDGAGAFQLFRELTLPHLRRFIELGTVLGAIYLVNTFDQIYMMTQGGPGTSSANLPFYIYQRAFLGFDIGQAAAMGVIVVIFTMIIASFALRLIFKSFTGKEEAA</sequence>
<keyword evidence="4 7" id="KW-0812">Transmembrane</keyword>
<evidence type="ECO:0000256" key="6">
    <source>
        <dbReference type="ARBA" id="ARBA00023136"/>
    </source>
</evidence>
<keyword evidence="5 7" id="KW-1133">Transmembrane helix</keyword>
<evidence type="ECO:0000256" key="1">
    <source>
        <dbReference type="ARBA" id="ARBA00004651"/>
    </source>
</evidence>
<dbReference type="EMBL" id="AP022567">
    <property type="protein sequence ID" value="BBX31673.1"/>
    <property type="molecule type" value="Genomic_DNA"/>
</dbReference>
<evidence type="ECO:0000313" key="11">
    <source>
        <dbReference type="Proteomes" id="UP000465622"/>
    </source>
</evidence>
<evidence type="ECO:0000256" key="7">
    <source>
        <dbReference type="RuleBase" id="RU363032"/>
    </source>
</evidence>
<feature type="transmembrane region" description="Helical" evidence="7">
    <location>
        <begin position="42"/>
        <end position="63"/>
    </location>
</feature>
<dbReference type="PANTHER" id="PTHR43005:SF2">
    <property type="entry name" value="INTEGRAL MEMBRANE SUGAR TRANSPORT PROTEIN"/>
    <property type="match status" value="1"/>
</dbReference>
<feature type="transmembrane region" description="Helical" evidence="7">
    <location>
        <begin position="134"/>
        <end position="151"/>
    </location>
</feature>
<evidence type="ECO:0000256" key="3">
    <source>
        <dbReference type="ARBA" id="ARBA00022475"/>
    </source>
</evidence>
<dbReference type="PROSITE" id="PS50928">
    <property type="entry name" value="ABC_TM1"/>
    <property type="match status" value="1"/>
</dbReference>
<reference evidence="10" key="3">
    <citation type="submission" date="2023-03" db="EMBL/GenBank/DDBJ databases">
        <title>Draft genome sequence of a Mycolicibacterium mageritense strain H4_3_1 isolated from a hybrid biological-inorganic system reactor.</title>
        <authorList>
            <person name="Feng X."/>
            <person name="Kazama D."/>
            <person name="Sato K."/>
            <person name="Kobayashi H."/>
        </authorList>
    </citation>
    <scope>NUCLEOTIDE SEQUENCE</scope>
    <source>
        <strain evidence="10">H4_3_1</strain>
    </source>
</reference>
<keyword evidence="6 7" id="KW-0472">Membrane</keyword>
<organism evidence="10 12">
    <name type="scientific">Mycolicibacterium mageritense</name>
    <name type="common">Mycobacterium mageritense</name>
    <dbReference type="NCBI Taxonomy" id="53462"/>
    <lineage>
        <taxon>Bacteria</taxon>
        <taxon>Bacillati</taxon>
        <taxon>Actinomycetota</taxon>
        <taxon>Actinomycetes</taxon>
        <taxon>Mycobacteriales</taxon>
        <taxon>Mycobacteriaceae</taxon>
        <taxon>Mycolicibacterium</taxon>
    </lineage>
</organism>
<feature type="domain" description="ABC transmembrane type-1" evidence="8">
    <location>
        <begin position="97"/>
        <end position="308"/>
    </location>
</feature>
<name>A0AAI8TQ01_MYCME</name>
<dbReference type="RefSeq" id="WP_036433866.1">
    <property type="nucleotide sequence ID" value="NZ_AP022567.1"/>
</dbReference>
<dbReference type="Pfam" id="PF00528">
    <property type="entry name" value="BPD_transp_1"/>
    <property type="match status" value="1"/>
</dbReference>
<gene>
    <name evidence="10" type="primary">sugA_2</name>
    <name evidence="10" type="ORF">hbim_00750</name>
    <name evidence="9" type="ORF">MMAGJ_09550</name>
</gene>
<feature type="transmembrane region" description="Helical" evidence="7">
    <location>
        <begin position="290"/>
        <end position="313"/>
    </location>
</feature>
<feature type="transmembrane region" description="Helical" evidence="7">
    <location>
        <begin position="101"/>
        <end position="122"/>
    </location>
</feature>
<dbReference type="AlphaFoldDB" id="A0AAI8TQ01"/>
<proteinExistence type="inferred from homology"/>
<dbReference type="PANTHER" id="PTHR43005">
    <property type="entry name" value="BLR7065 PROTEIN"/>
    <property type="match status" value="1"/>
</dbReference>
<feature type="transmembrane region" description="Helical" evidence="7">
    <location>
        <begin position="239"/>
        <end position="260"/>
    </location>
</feature>
<dbReference type="Proteomes" id="UP000465622">
    <property type="component" value="Chromosome"/>
</dbReference>
<dbReference type="EMBL" id="AP027452">
    <property type="protein sequence ID" value="BDY26835.1"/>
    <property type="molecule type" value="Genomic_DNA"/>
</dbReference>
<comment type="subcellular location">
    <subcellularLocation>
        <location evidence="1 7">Cell membrane</location>
        <topology evidence="1 7">Multi-pass membrane protein</topology>
    </subcellularLocation>
</comment>
<evidence type="ECO:0000256" key="5">
    <source>
        <dbReference type="ARBA" id="ARBA00022989"/>
    </source>
</evidence>
<reference evidence="9" key="2">
    <citation type="submission" date="2020-02" db="EMBL/GenBank/DDBJ databases">
        <authorList>
            <person name="Matsumoto Y."/>
            <person name="Motooka D."/>
            <person name="Nakamura S."/>
        </authorList>
    </citation>
    <scope>NUCLEOTIDE SEQUENCE</scope>
    <source>
        <strain evidence="9">JCM 12375</strain>
    </source>
</reference>
<keyword evidence="2 7" id="KW-0813">Transport</keyword>
<dbReference type="GO" id="GO:0055085">
    <property type="term" value="P:transmembrane transport"/>
    <property type="evidence" value="ECO:0007669"/>
    <property type="project" value="InterPro"/>
</dbReference>
<keyword evidence="11" id="KW-1185">Reference proteome</keyword>
<keyword evidence="3" id="KW-1003">Cell membrane</keyword>
<dbReference type="InterPro" id="IPR035906">
    <property type="entry name" value="MetI-like_sf"/>
</dbReference>
<dbReference type="GO" id="GO:0005886">
    <property type="term" value="C:plasma membrane"/>
    <property type="evidence" value="ECO:0007669"/>
    <property type="project" value="UniProtKB-SubCell"/>
</dbReference>
<reference evidence="9 11" key="1">
    <citation type="journal article" date="2019" name="Emerg. Microbes Infect.">
        <title>Comprehensive subspecies identification of 175 nontuberculous mycobacteria species based on 7547 genomic profiles.</title>
        <authorList>
            <person name="Matsumoto Y."/>
            <person name="Kinjo T."/>
            <person name="Motooka D."/>
            <person name="Nabeya D."/>
            <person name="Jung N."/>
            <person name="Uechi K."/>
            <person name="Horii T."/>
            <person name="Iida T."/>
            <person name="Fujita J."/>
            <person name="Nakamura S."/>
        </authorList>
    </citation>
    <scope>NUCLEOTIDE SEQUENCE [LARGE SCALE GENOMIC DNA]</scope>
    <source>
        <strain evidence="9 11">JCM 12375</strain>
    </source>
</reference>
<accession>A0AAI8TQ01</accession>
<evidence type="ECO:0000256" key="2">
    <source>
        <dbReference type="ARBA" id="ARBA00022448"/>
    </source>
</evidence>
<evidence type="ECO:0000259" key="8">
    <source>
        <dbReference type="PROSITE" id="PS50928"/>
    </source>
</evidence>
<evidence type="ECO:0000313" key="12">
    <source>
        <dbReference type="Proteomes" id="UP001241092"/>
    </source>
</evidence>
<evidence type="ECO:0000256" key="4">
    <source>
        <dbReference type="ARBA" id="ARBA00022692"/>
    </source>
</evidence>
<protein>
    <submittedName>
        <fullName evidence="9">Sugar ABC transporter permease</fullName>
    </submittedName>
    <submittedName>
        <fullName evidence="10">Trehalose transport system permease protein SugA</fullName>
    </submittedName>
</protein>
<dbReference type="SUPFAM" id="SSF161098">
    <property type="entry name" value="MetI-like"/>
    <property type="match status" value="1"/>
</dbReference>
<dbReference type="Proteomes" id="UP001241092">
    <property type="component" value="Chromosome"/>
</dbReference>
<dbReference type="CDD" id="cd06261">
    <property type="entry name" value="TM_PBP2"/>
    <property type="match status" value="1"/>
</dbReference>
<dbReference type="Gene3D" id="1.10.3720.10">
    <property type="entry name" value="MetI-like"/>
    <property type="match status" value="1"/>
</dbReference>
<evidence type="ECO:0000313" key="9">
    <source>
        <dbReference type="EMBL" id="BBX31673.1"/>
    </source>
</evidence>
<comment type="similarity">
    <text evidence="7">Belongs to the binding-protein-dependent transport system permease family.</text>
</comment>
<dbReference type="InterPro" id="IPR000515">
    <property type="entry name" value="MetI-like"/>
</dbReference>
<feature type="transmembrane region" description="Helical" evidence="7">
    <location>
        <begin position="186"/>
        <end position="206"/>
    </location>
</feature>
<evidence type="ECO:0000313" key="10">
    <source>
        <dbReference type="EMBL" id="BDY26835.1"/>
    </source>
</evidence>